<dbReference type="PANTHER" id="PTHR43133">
    <property type="entry name" value="RNA POLYMERASE ECF-TYPE SIGMA FACTO"/>
    <property type="match status" value="1"/>
</dbReference>
<dbReference type="EMBL" id="CAJRAU010000001">
    <property type="protein sequence ID" value="CAG5067813.1"/>
    <property type="molecule type" value="Genomic_DNA"/>
</dbReference>
<gene>
    <name evidence="7" type="primary">sigW_2</name>
    <name evidence="7" type="ORF">DYBT9623_00540</name>
</gene>
<dbReference type="Pfam" id="PF08281">
    <property type="entry name" value="Sigma70_r4_2"/>
    <property type="match status" value="1"/>
</dbReference>
<dbReference type="InterPro" id="IPR039425">
    <property type="entry name" value="RNA_pol_sigma-70-like"/>
</dbReference>
<comment type="caution">
    <text evidence="7">The sequence shown here is derived from an EMBL/GenBank/DDBJ whole genome shotgun (WGS) entry which is preliminary data.</text>
</comment>
<dbReference type="Pfam" id="PF04542">
    <property type="entry name" value="Sigma70_r2"/>
    <property type="match status" value="1"/>
</dbReference>
<dbReference type="SUPFAM" id="SSF88946">
    <property type="entry name" value="Sigma2 domain of RNA polymerase sigma factors"/>
    <property type="match status" value="1"/>
</dbReference>
<protein>
    <submittedName>
        <fullName evidence="7">ECF RNA polymerase sigma factor SigW</fullName>
    </submittedName>
</protein>
<proteinExistence type="inferred from homology"/>
<dbReference type="PANTHER" id="PTHR43133:SF45">
    <property type="entry name" value="RNA POLYMERASE ECF-TYPE SIGMA FACTOR"/>
    <property type="match status" value="1"/>
</dbReference>
<dbReference type="CDD" id="cd06171">
    <property type="entry name" value="Sigma70_r4"/>
    <property type="match status" value="1"/>
</dbReference>
<evidence type="ECO:0000259" key="6">
    <source>
        <dbReference type="Pfam" id="PF08281"/>
    </source>
</evidence>
<dbReference type="Gene3D" id="1.10.1740.10">
    <property type="match status" value="1"/>
</dbReference>
<dbReference type="InterPro" id="IPR013325">
    <property type="entry name" value="RNA_pol_sigma_r2"/>
</dbReference>
<accession>A0ABM8UJZ1</accession>
<evidence type="ECO:0000256" key="4">
    <source>
        <dbReference type="ARBA" id="ARBA00023163"/>
    </source>
</evidence>
<dbReference type="SUPFAM" id="SSF88659">
    <property type="entry name" value="Sigma3 and sigma4 domains of RNA polymerase sigma factors"/>
    <property type="match status" value="1"/>
</dbReference>
<evidence type="ECO:0000256" key="2">
    <source>
        <dbReference type="ARBA" id="ARBA00023015"/>
    </source>
</evidence>
<name>A0ABM8UJZ1_9BACT</name>
<keyword evidence="3" id="KW-0731">Sigma factor</keyword>
<comment type="similarity">
    <text evidence="1">Belongs to the sigma-70 factor family. ECF subfamily.</text>
</comment>
<evidence type="ECO:0000313" key="8">
    <source>
        <dbReference type="Proteomes" id="UP000679725"/>
    </source>
</evidence>
<dbReference type="InterPro" id="IPR007627">
    <property type="entry name" value="RNA_pol_sigma70_r2"/>
</dbReference>
<organism evidence="7 8">
    <name type="scientific">Dyadobacter linearis</name>
    <dbReference type="NCBI Taxonomy" id="2823330"/>
    <lineage>
        <taxon>Bacteria</taxon>
        <taxon>Pseudomonadati</taxon>
        <taxon>Bacteroidota</taxon>
        <taxon>Cytophagia</taxon>
        <taxon>Cytophagales</taxon>
        <taxon>Spirosomataceae</taxon>
        <taxon>Dyadobacter</taxon>
    </lineage>
</organism>
<dbReference type="InterPro" id="IPR013249">
    <property type="entry name" value="RNA_pol_sigma70_r4_t2"/>
</dbReference>
<dbReference type="Gene3D" id="1.10.10.10">
    <property type="entry name" value="Winged helix-like DNA-binding domain superfamily/Winged helix DNA-binding domain"/>
    <property type="match status" value="1"/>
</dbReference>
<keyword evidence="2" id="KW-0805">Transcription regulation</keyword>
<evidence type="ECO:0000256" key="1">
    <source>
        <dbReference type="ARBA" id="ARBA00010641"/>
    </source>
</evidence>
<evidence type="ECO:0000259" key="5">
    <source>
        <dbReference type="Pfam" id="PF04542"/>
    </source>
</evidence>
<dbReference type="RefSeq" id="WP_215231953.1">
    <property type="nucleotide sequence ID" value="NZ_CAJRAU010000001.1"/>
</dbReference>
<evidence type="ECO:0000256" key="3">
    <source>
        <dbReference type="ARBA" id="ARBA00023082"/>
    </source>
</evidence>
<dbReference type="InterPro" id="IPR036388">
    <property type="entry name" value="WH-like_DNA-bd_sf"/>
</dbReference>
<dbReference type="Proteomes" id="UP000679725">
    <property type="component" value="Unassembled WGS sequence"/>
</dbReference>
<sequence length="174" mass="20260">MHVPGDSDLRDTESFLNVIDANKGIIYKVANAYCRDNENRKDLIQEITAQLWLAFPKYDDRFMLSTWMYRIALNVSISFYRKETKRDKLNQPLTAEIISLITEDAPFGANSELSLLHRFIRELKEFDRALILLYLEDRSQQEIADILGISISNVSTKVARIKEQLRQKFSILKS</sequence>
<feature type="domain" description="RNA polymerase sigma factor 70 region 4 type 2" evidence="6">
    <location>
        <begin position="115"/>
        <end position="165"/>
    </location>
</feature>
<evidence type="ECO:0000313" key="7">
    <source>
        <dbReference type="EMBL" id="CAG5067813.1"/>
    </source>
</evidence>
<keyword evidence="8" id="KW-1185">Reference proteome</keyword>
<reference evidence="7 8" key="1">
    <citation type="submission" date="2021-04" db="EMBL/GenBank/DDBJ databases">
        <authorList>
            <person name="Rodrigo-Torres L."/>
            <person name="Arahal R. D."/>
            <person name="Lucena T."/>
        </authorList>
    </citation>
    <scope>NUCLEOTIDE SEQUENCE [LARGE SCALE GENOMIC DNA]</scope>
    <source>
        <strain evidence="7 8">CECT 9623</strain>
    </source>
</reference>
<feature type="domain" description="RNA polymerase sigma-70 region 2" evidence="5">
    <location>
        <begin position="19"/>
        <end position="85"/>
    </location>
</feature>
<dbReference type="NCBIfam" id="TIGR02937">
    <property type="entry name" value="sigma70-ECF"/>
    <property type="match status" value="1"/>
</dbReference>
<dbReference type="InterPro" id="IPR013324">
    <property type="entry name" value="RNA_pol_sigma_r3/r4-like"/>
</dbReference>
<keyword evidence="4" id="KW-0804">Transcription</keyword>
<dbReference type="InterPro" id="IPR014284">
    <property type="entry name" value="RNA_pol_sigma-70_dom"/>
</dbReference>